<proteinExistence type="predicted"/>
<keyword evidence="9" id="KW-1185">Reference proteome</keyword>
<dbReference type="GO" id="GO:0016567">
    <property type="term" value="P:protein ubiquitination"/>
    <property type="evidence" value="ECO:0007669"/>
    <property type="project" value="TreeGrafter"/>
</dbReference>
<dbReference type="Pfam" id="PF13639">
    <property type="entry name" value="zf-RING_2"/>
    <property type="match status" value="1"/>
</dbReference>
<dbReference type="SMART" id="SM00595">
    <property type="entry name" value="MADF"/>
    <property type="match status" value="1"/>
</dbReference>
<dbReference type="Gene3D" id="3.30.40.10">
    <property type="entry name" value="Zinc/RING finger domain, C3HC4 (zinc finger)"/>
    <property type="match status" value="1"/>
</dbReference>
<dbReference type="InterPro" id="IPR001841">
    <property type="entry name" value="Znf_RING"/>
</dbReference>
<dbReference type="GO" id="GO:0061630">
    <property type="term" value="F:ubiquitin protein ligase activity"/>
    <property type="evidence" value="ECO:0007669"/>
    <property type="project" value="TreeGrafter"/>
</dbReference>
<feature type="region of interest" description="Disordered" evidence="5">
    <location>
        <begin position="193"/>
        <end position="266"/>
    </location>
</feature>
<dbReference type="GO" id="GO:0031297">
    <property type="term" value="P:replication fork processing"/>
    <property type="evidence" value="ECO:0007669"/>
    <property type="project" value="TreeGrafter"/>
</dbReference>
<dbReference type="PANTHER" id="PTHR46569:SF1">
    <property type="entry name" value="E3 UBIQUITIN-PROTEIN LIGASE RFWD3-RELATED"/>
    <property type="match status" value="1"/>
</dbReference>
<dbReference type="GO" id="GO:0090734">
    <property type="term" value="C:site of DNA damage"/>
    <property type="evidence" value="ECO:0007669"/>
    <property type="project" value="TreeGrafter"/>
</dbReference>
<protein>
    <submittedName>
        <fullName evidence="8">TRAF interacting protein</fullName>
    </submittedName>
</protein>
<dbReference type="InterPro" id="IPR052639">
    <property type="entry name" value="TRAIP_ubiq-protein_ligase"/>
</dbReference>
<evidence type="ECO:0000259" key="7">
    <source>
        <dbReference type="PROSITE" id="PS51029"/>
    </source>
</evidence>
<dbReference type="SUPFAM" id="SSF57850">
    <property type="entry name" value="RING/U-box"/>
    <property type="match status" value="1"/>
</dbReference>
<dbReference type="PROSITE" id="PS50089">
    <property type="entry name" value="ZF_RING_2"/>
    <property type="match status" value="1"/>
</dbReference>
<keyword evidence="2 4" id="KW-0863">Zinc-finger</keyword>
<evidence type="ECO:0000256" key="4">
    <source>
        <dbReference type="PROSITE-ProRule" id="PRU00175"/>
    </source>
</evidence>
<reference evidence="8" key="1">
    <citation type="submission" date="2025-08" db="UniProtKB">
        <authorList>
            <consortium name="Ensembl"/>
        </authorList>
    </citation>
    <scope>IDENTIFICATION</scope>
</reference>
<organism evidence="8 9">
    <name type="scientific">Leptobrachium leishanense</name>
    <name type="common">Leishan spiny toad</name>
    <dbReference type="NCBI Taxonomy" id="445787"/>
    <lineage>
        <taxon>Eukaryota</taxon>
        <taxon>Metazoa</taxon>
        <taxon>Chordata</taxon>
        <taxon>Craniata</taxon>
        <taxon>Vertebrata</taxon>
        <taxon>Euteleostomi</taxon>
        <taxon>Amphibia</taxon>
        <taxon>Batrachia</taxon>
        <taxon>Anura</taxon>
        <taxon>Pelobatoidea</taxon>
        <taxon>Megophryidae</taxon>
        <taxon>Leptobrachium</taxon>
    </lineage>
</organism>
<dbReference type="GO" id="GO:0008270">
    <property type="term" value="F:zinc ion binding"/>
    <property type="evidence" value="ECO:0007669"/>
    <property type="project" value="UniProtKB-KW"/>
</dbReference>
<evidence type="ECO:0000313" key="9">
    <source>
        <dbReference type="Proteomes" id="UP000694569"/>
    </source>
</evidence>
<dbReference type="CDD" id="cd16480">
    <property type="entry name" value="RING-H2_TRAIP"/>
    <property type="match status" value="1"/>
</dbReference>
<dbReference type="GO" id="GO:0005634">
    <property type="term" value="C:nucleus"/>
    <property type="evidence" value="ECO:0007669"/>
    <property type="project" value="TreeGrafter"/>
</dbReference>
<evidence type="ECO:0000256" key="1">
    <source>
        <dbReference type="ARBA" id="ARBA00022723"/>
    </source>
</evidence>
<accession>A0A8C5PFU2</accession>
<dbReference type="Pfam" id="PF10545">
    <property type="entry name" value="MADF_DNA_bdg"/>
    <property type="match status" value="1"/>
</dbReference>
<sequence length="385" mass="43401">MPIRAYCTICSDFFDNVRDVAAIHCGHTFHQDCLQRWFHSAPSRTCPQCRIQVSNRQIINKLFFDVGEEDVALDAESLKLLQTMACPEIDVERLIAAVAEHPELWDTACDLYKDKIKKSSAWVAVSRVVYPEFDTWSDREQKLQTHETINKWRTVRDNHTRVLKKKAAAARSGAKKKVHSYLYTEQLSFLRRTQEPRPTVSSIDHPSTSGSQEQHLLSGGSGSCQEEVDHGGADSQVEGDVETGQVPATAPTVSTGPVHKRRRGPPSDFEQAMVRFMGAHHPPPPRCTITDSEDMSFSHSCQSLLNQMTPAQKVEYRRRSLDLIHEILSRPEQAAVYHGAVPQDRQALTTHPPVSRVARPPPETGYHRSYVHGPQDPDAPLYRNL</sequence>
<keyword evidence="1" id="KW-0479">Metal-binding</keyword>
<reference evidence="8" key="2">
    <citation type="submission" date="2025-09" db="UniProtKB">
        <authorList>
            <consortium name="Ensembl"/>
        </authorList>
    </citation>
    <scope>IDENTIFICATION</scope>
</reference>
<feature type="domain" description="RING-type" evidence="6">
    <location>
        <begin position="7"/>
        <end position="50"/>
    </location>
</feature>
<dbReference type="GeneTree" id="ENSGT00390000007696"/>
<gene>
    <name evidence="8" type="primary">TRAIP</name>
</gene>
<evidence type="ECO:0000313" key="8">
    <source>
        <dbReference type="Ensembl" id="ENSLLEP00000019964.1"/>
    </source>
</evidence>
<dbReference type="OrthoDB" id="8062037at2759"/>
<dbReference type="SMART" id="SM00184">
    <property type="entry name" value="RING"/>
    <property type="match status" value="1"/>
</dbReference>
<dbReference type="Ensembl" id="ENSLLET00000020752.1">
    <property type="protein sequence ID" value="ENSLLEP00000019964.1"/>
    <property type="gene ID" value="ENSLLEG00000012556.1"/>
</dbReference>
<keyword evidence="3" id="KW-0862">Zinc</keyword>
<name>A0A8C5PFU2_9ANUR</name>
<evidence type="ECO:0000256" key="5">
    <source>
        <dbReference type="SAM" id="MobiDB-lite"/>
    </source>
</evidence>
<dbReference type="InterPro" id="IPR013083">
    <property type="entry name" value="Znf_RING/FYVE/PHD"/>
</dbReference>
<evidence type="ECO:0000256" key="2">
    <source>
        <dbReference type="ARBA" id="ARBA00022771"/>
    </source>
</evidence>
<dbReference type="AlphaFoldDB" id="A0A8C5PFU2"/>
<feature type="domain" description="MADF" evidence="7">
    <location>
        <begin position="93"/>
        <end position="195"/>
    </location>
</feature>
<feature type="region of interest" description="Disordered" evidence="5">
    <location>
        <begin position="343"/>
        <end position="385"/>
    </location>
</feature>
<dbReference type="InterPro" id="IPR006578">
    <property type="entry name" value="MADF-dom"/>
</dbReference>
<dbReference type="PROSITE" id="PS51029">
    <property type="entry name" value="MADF"/>
    <property type="match status" value="1"/>
</dbReference>
<dbReference type="PANTHER" id="PTHR46569">
    <property type="entry name" value="E3 UBIQUITIN-PROTEIN LIGASE TRAIP"/>
    <property type="match status" value="1"/>
</dbReference>
<evidence type="ECO:0000256" key="3">
    <source>
        <dbReference type="ARBA" id="ARBA00022833"/>
    </source>
</evidence>
<dbReference type="Proteomes" id="UP000694569">
    <property type="component" value="Unplaced"/>
</dbReference>
<feature type="compositionally biased region" description="Polar residues" evidence="5">
    <location>
        <begin position="199"/>
        <end position="215"/>
    </location>
</feature>
<evidence type="ECO:0000259" key="6">
    <source>
        <dbReference type="PROSITE" id="PS50089"/>
    </source>
</evidence>